<evidence type="ECO:0000259" key="2">
    <source>
        <dbReference type="PROSITE" id="PS51504"/>
    </source>
</evidence>
<proteinExistence type="predicted"/>
<reference evidence="3" key="1">
    <citation type="submission" date="2020-05" db="UniProtKB">
        <authorList>
            <consortium name="EnsemblMetazoa"/>
        </authorList>
    </citation>
    <scope>IDENTIFICATION</scope>
    <source>
        <strain evidence="3">Aabys</strain>
    </source>
</reference>
<feature type="compositionally biased region" description="Polar residues" evidence="1">
    <location>
        <begin position="177"/>
        <end position="187"/>
    </location>
</feature>
<dbReference type="PROSITE" id="PS51504">
    <property type="entry name" value="H15"/>
    <property type="match status" value="1"/>
</dbReference>
<organism evidence="3">
    <name type="scientific">Musca domestica</name>
    <name type="common">House fly</name>
    <dbReference type="NCBI Taxonomy" id="7370"/>
    <lineage>
        <taxon>Eukaryota</taxon>
        <taxon>Metazoa</taxon>
        <taxon>Ecdysozoa</taxon>
        <taxon>Arthropoda</taxon>
        <taxon>Hexapoda</taxon>
        <taxon>Insecta</taxon>
        <taxon>Pterygota</taxon>
        <taxon>Neoptera</taxon>
        <taxon>Endopterygota</taxon>
        <taxon>Diptera</taxon>
        <taxon>Brachycera</taxon>
        <taxon>Muscomorpha</taxon>
        <taxon>Muscoidea</taxon>
        <taxon>Muscidae</taxon>
        <taxon>Musca</taxon>
    </lineage>
</organism>
<dbReference type="EnsemblMetazoa" id="MDOA016777-RA">
    <property type="protein sequence ID" value="MDOA016777-PA"/>
    <property type="gene ID" value="MDOA016777"/>
</dbReference>
<dbReference type="GO" id="GO:0003677">
    <property type="term" value="F:DNA binding"/>
    <property type="evidence" value="ECO:0007669"/>
    <property type="project" value="InterPro"/>
</dbReference>
<dbReference type="Pfam" id="PF00538">
    <property type="entry name" value="Linker_histone"/>
    <property type="match status" value="1"/>
</dbReference>
<dbReference type="Gene3D" id="1.10.10.10">
    <property type="entry name" value="Winged helix-like DNA-binding domain superfamily/Winged helix DNA-binding domain"/>
    <property type="match status" value="1"/>
</dbReference>
<dbReference type="InterPro" id="IPR036390">
    <property type="entry name" value="WH_DNA-bd_sf"/>
</dbReference>
<dbReference type="SMART" id="SM00526">
    <property type="entry name" value="H15"/>
    <property type="match status" value="1"/>
</dbReference>
<evidence type="ECO:0000313" key="3">
    <source>
        <dbReference type="EnsemblMetazoa" id="MDOA016777-PA"/>
    </source>
</evidence>
<dbReference type="InterPro" id="IPR036388">
    <property type="entry name" value="WH-like_DNA-bd_sf"/>
</dbReference>
<dbReference type="GO" id="GO:0006334">
    <property type="term" value="P:nucleosome assembly"/>
    <property type="evidence" value="ECO:0007669"/>
    <property type="project" value="InterPro"/>
</dbReference>
<gene>
    <name evidence="3" type="primary">105261691</name>
</gene>
<feature type="compositionally biased region" description="Basic and acidic residues" evidence="1">
    <location>
        <begin position="113"/>
        <end position="129"/>
    </location>
</feature>
<evidence type="ECO:0000256" key="1">
    <source>
        <dbReference type="SAM" id="MobiDB-lite"/>
    </source>
</evidence>
<dbReference type="RefSeq" id="XP_011291617.2">
    <property type="nucleotide sequence ID" value="XM_011293315.3"/>
</dbReference>
<sequence>MPSDKAETSVAHSYEIRVIKKRLPTTSDMVDDALVNLQAKMGVSLKKITSYITGKYVISMSGRRNALIKQRLKHLMETKYVVNVTGVGLKGKIRIVSIAKFRKLIETQNSKEVKANRNSTVREDTKSEGMEADGTPSLEPQRTPPTRKRFSVFDTPPTVTLSQINGHHNIGDDIRDSYSTPVRSTTPPKKKRSLTKIFNMQ</sequence>
<dbReference type="SUPFAM" id="SSF46785">
    <property type="entry name" value="Winged helix' DNA-binding domain"/>
    <property type="match status" value="1"/>
</dbReference>
<feature type="domain" description="H15" evidence="2">
    <location>
        <begin position="22"/>
        <end position="97"/>
    </location>
</feature>
<protein>
    <recommendedName>
        <fullName evidence="2">H15 domain-containing protein</fullName>
    </recommendedName>
</protein>
<dbReference type="VEuPathDB" id="VectorBase:MDOA016777"/>
<dbReference type="VEuPathDB" id="VectorBase:MDOMA2_018909"/>
<dbReference type="AlphaFoldDB" id="A0A1I8NKV0"/>
<name>A0A1I8NKV0_MUSDO</name>
<accession>A0A1I8NKV0</accession>
<feature type="region of interest" description="Disordered" evidence="1">
    <location>
        <begin position="113"/>
        <end position="201"/>
    </location>
</feature>
<dbReference type="GO" id="GO:0000786">
    <property type="term" value="C:nucleosome"/>
    <property type="evidence" value="ECO:0007669"/>
    <property type="project" value="InterPro"/>
</dbReference>
<dbReference type="OrthoDB" id="8251629at2759"/>
<dbReference type="InterPro" id="IPR005818">
    <property type="entry name" value="Histone_H1/H5_H15"/>
</dbReference>
<dbReference type="KEGG" id="mde:105261691"/>
<feature type="compositionally biased region" description="Polar residues" evidence="1">
    <location>
        <begin position="157"/>
        <end position="166"/>
    </location>
</feature>